<gene>
    <name evidence="1" type="ORF">Cba03nite_43620</name>
</gene>
<dbReference type="InterPro" id="IPR023393">
    <property type="entry name" value="START-like_dom_sf"/>
</dbReference>
<comment type="caution">
    <text evidence="1">The sequence shown here is derived from an EMBL/GenBank/DDBJ whole genome shotgun (WGS) entry which is preliminary data.</text>
</comment>
<evidence type="ECO:0000313" key="2">
    <source>
        <dbReference type="Proteomes" id="UP000601223"/>
    </source>
</evidence>
<dbReference type="SUPFAM" id="SSF55961">
    <property type="entry name" value="Bet v1-like"/>
    <property type="match status" value="1"/>
</dbReference>
<sequence length="136" mass="14858">MTDYRAEKQIDQDVTDAFTYLSDPANLPQYFPHMKSAKLVAPELVRTTAVVDTDGDGTEEKVTGEAWFHADPDAHEITWGSPGSGDYRGSLKAAERDGSTLLTLLIHTTDDHPGIQEGLDEALNAIAERLADQSSR</sequence>
<dbReference type="Pfam" id="PF10604">
    <property type="entry name" value="Polyketide_cyc2"/>
    <property type="match status" value="1"/>
</dbReference>
<evidence type="ECO:0008006" key="3">
    <source>
        <dbReference type="Google" id="ProtNLM"/>
    </source>
</evidence>
<accession>A0A8J3JQI0</accession>
<dbReference type="AlphaFoldDB" id="A0A8J3JQI0"/>
<evidence type="ECO:0000313" key="1">
    <source>
        <dbReference type="EMBL" id="GIF83013.1"/>
    </source>
</evidence>
<dbReference type="InterPro" id="IPR019587">
    <property type="entry name" value="Polyketide_cyclase/dehydratase"/>
</dbReference>
<protein>
    <recommendedName>
        <fullName evidence="3">SRPBCC family protein</fullName>
    </recommendedName>
</protein>
<dbReference type="Proteomes" id="UP000601223">
    <property type="component" value="Unassembled WGS sequence"/>
</dbReference>
<dbReference type="CDD" id="cd07812">
    <property type="entry name" value="SRPBCC"/>
    <property type="match status" value="1"/>
</dbReference>
<reference evidence="1 2" key="1">
    <citation type="submission" date="2021-01" db="EMBL/GenBank/DDBJ databases">
        <title>Whole genome shotgun sequence of Catellatospora bangladeshensis NBRC 107357.</title>
        <authorList>
            <person name="Komaki H."/>
            <person name="Tamura T."/>
        </authorList>
    </citation>
    <scope>NUCLEOTIDE SEQUENCE [LARGE SCALE GENOMIC DNA]</scope>
    <source>
        <strain evidence="1 2">NBRC 107357</strain>
    </source>
</reference>
<organism evidence="1 2">
    <name type="scientific">Catellatospora bangladeshensis</name>
    <dbReference type="NCBI Taxonomy" id="310355"/>
    <lineage>
        <taxon>Bacteria</taxon>
        <taxon>Bacillati</taxon>
        <taxon>Actinomycetota</taxon>
        <taxon>Actinomycetes</taxon>
        <taxon>Micromonosporales</taxon>
        <taxon>Micromonosporaceae</taxon>
        <taxon>Catellatospora</taxon>
    </lineage>
</organism>
<dbReference type="EMBL" id="BONF01000026">
    <property type="protein sequence ID" value="GIF83013.1"/>
    <property type="molecule type" value="Genomic_DNA"/>
</dbReference>
<proteinExistence type="predicted"/>
<keyword evidence="2" id="KW-1185">Reference proteome</keyword>
<dbReference type="Gene3D" id="3.30.530.20">
    <property type="match status" value="1"/>
</dbReference>
<dbReference type="RefSeq" id="WP_203749161.1">
    <property type="nucleotide sequence ID" value="NZ_BONF01000026.1"/>
</dbReference>
<name>A0A8J3JQI0_9ACTN</name>